<dbReference type="Proteomes" id="UP000299102">
    <property type="component" value="Unassembled WGS sequence"/>
</dbReference>
<sequence>MRSYSVKMLLFIFYTLTPIPRTGRQRPQISTQYDRERTSLTSLASDDIYMRARRFGVFKIWPFFNTPPIWSARDVLGCPWENHRSIAFSTLVMTSSFECLMKKIVDGQILKRRFKPGWELAFSVCERALQSLNQASLRLRRHKEIPVNHYIRVTHLTVGLEGNRIDGTSRRAVRAASGPVGSSRLGSPIFVLNLALHYTVLPLL</sequence>
<feature type="chain" id="PRO_5020038353" evidence="1">
    <location>
        <begin position="25"/>
        <end position="204"/>
    </location>
</feature>
<dbReference type="AlphaFoldDB" id="A0A4C1YZF7"/>
<feature type="signal peptide" evidence="1">
    <location>
        <begin position="1"/>
        <end position="24"/>
    </location>
</feature>
<evidence type="ECO:0000313" key="3">
    <source>
        <dbReference type="Proteomes" id="UP000299102"/>
    </source>
</evidence>
<comment type="caution">
    <text evidence="2">The sequence shown here is derived from an EMBL/GenBank/DDBJ whole genome shotgun (WGS) entry which is preliminary data.</text>
</comment>
<evidence type="ECO:0000256" key="1">
    <source>
        <dbReference type="SAM" id="SignalP"/>
    </source>
</evidence>
<proteinExistence type="predicted"/>
<keyword evidence="3" id="KW-1185">Reference proteome</keyword>
<protein>
    <submittedName>
        <fullName evidence="2">Uncharacterized protein</fullName>
    </submittedName>
</protein>
<accession>A0A4C1YZF7</accession>
<gene>
    <name evidence="2" type="ORF">EVAR_99310_1</name>
</gene>
<evidence type="ECO:0000313" key="2">
    <source>
        <dbReference type="EMBL" id="GBP79787.1"/>
    </source>
</evidence>
<organism evidence="2 3">
    <name type="scientific">Eumeta variegata</name>
    <name type="common">Bagworm moth</name>
    <name type="synonym">Eumeta japonica</name>
    <dbReference type="NCBI Taxonomy" id="151549"/>
    <lineage>
        <taxon>Eukaryota</taxon>
        <taxon>Metazoa</taxon>
        <taxon>Ecdysozoa</taxon>
        <taxon>Arthropoda</taxon>
        <taxon>Hexapoda</taxon>
        <taxon>Insecta</taxon>
        <taxon>Pterygota</taxon>
        <taxon>Neoptera</taxon>
        <taxon>Endopterygota</taxon>
        <taxon>Lepidoptera</taxon>
        <taxon>Glossata</taxon>
        <taxon>Ditrysia</taxon>
        <taxon>Tineoidea</taxon>
        <taxon>Psychidae</taxon>
        <taxon>Oiketicinae</taxon>
        <taxon>Eumeta</taxon>
    </lineage>
</organism>
<reference evidence="2 3" key="1">
    <citation type="journal article" date="2019" name="Commun. Biol.">
        <title>The bagworm genome reveals a unique fibroin gene that provides high tensile strength.</title>
        <authorList>
            <person name="Kono N."/>
            <person name="Nakamura H."/>
            <person name="Ohtoshi R."/>
            <person name="Tomita M."/>
            <person name="Numata K."/>
            <person name="Arakawa K."/>
        </authorList>
    </citation>
    <scope>NUCLEOTIDE SEQUENCE [LARGE SCALE GENOMIC DNA]</scope>
</reference>
<dbReference type="EMBL" id="BGZK01001430">
    <property type="protein sequence ID" value="GBP79787.1"/>
    <property type="molecule type" value="Genomic_DNA"/>
</dbReference>
<name>A0A4C1YZF7_EUMVA</name>
<keyword evidence="1" id="KW-0732">Signal</keyword>